<dbReference type="RefSeq" id="WP_108959977.1">
    <property type="nucleotide sequence ID" value="NZ_BFAZ01000009.1"/>
</dbReference>
<dbReference type="Proteomes" id="UP000245206">
    <property type="component" value="Unassembled WGS sequence"/>
</dbReference>
<dbReference type="GO" id="GO:0016020">
    <property type="term" value="C:membrane"/>
    <property type="evidence" value="ECO:0007669"/>
    <property type="project" value="InterPro"/>
</dbReference>
<dbReference type="NCBIfam" id="TIGR04012">
    <property type="entry name" value="poly_gGlu_PgsB"/>
    <property type="match status" value="1"/>
</dbReference>
<keyword evidence="1" id="KW-1133">Transmembrane helix</keyword>
<dbReference type="PANTHER" id="PTHR43445">
    <property type="entry name" value="UDP-N-ACETYLMURAMATE--L-ALANINE LIGASE-RELATED"/>
    <property type="match status" value="1"/>
</dbReference>
<protein>
    <submittedName>
        <fullName evidence="3">Capsule biosynthesis protein</fullName>
    </submittedName>
</protein>
<sequence>MKPNATLFFLIILVLVIYYTIEVILHNLTLKKFKYRIHVNGTRGKSSVTRLIRAGLSVSGHSVFAKTTGTLARMIFPDGSEKSISRFGKPSILEQIKILKKAKSSGADIVVLECMALEPRYQWASEGQILHSDIGVITNIREDHLEIMGPKLIDVAKTLLSASPINGTLVVGPNDFEKEVLDVCLDRNTKAIILSKEEIESVTDEEIQRFPYWEHKENVYLALKVCELLGVERNDALNAMWKVNPDPGALSVLPIHFFGKEFIYANAMAANDPSSTKLIWNSILQRYPDIKKRFILFHTREDRPERTIQLTKEFANWEGYDAIILIGSSTSFAFQCLKSYSNTDVPIYVWEHLSLDGIFESLISILPKQSLVFGMGNIVGLGMNLSLYFKNRSEQTYE</sequence>
<dbReference type="PRINTS" id="PR01758">
    <property type="entry name" value="CAPSULEPROTB"/>
</dbReference>
<dbReference type="GO" id="GO:0045227">
    <property type="term" value="P:capsule polysaccharide biosynthetic process"/>
    <property type="evidence" value="ECO:0007669"/>
    <property type="project" value="InterPro"/>
</dbReference>
<evidence type="ECO:0000256" key="1">
    <source>
        <dbReference type="SAM" id="Phobius"/>
    </source>
</evidence>
<accession>A0A2P2DEB4</accession>
<comment type="caution">
    <text evidence="3">The sequence shown here is derived from an EMBL/GenBank/DDBJ whole genome shotgun (WGS) entry which is preliminary data.</text>
</comment>
<dbReference type="GO" id="GO:0016881">
    <property type="term" value="F:acid-amino acid ligase activity"/>
    <property type="evidence" value="ECO:0007669"/>
    <property type="project" value="InterPro"/>
</dbReference>
<keyword evidence="4" id="KW-1185">Reference proteome</keyword>
<dbReference type="Pfam" id="PF08245">
    <property type="entry name" value="Mur_ligase_M"/>
    <property type="match status" value="1"/>
</dbReference>
<dbReference type="InterPro" id="IPR050061">
    <property type="entry name" value="MurCDEF_pg_biosynth"/>
</dbReference>
<dbReference type="Gene3D" id="3.40.1190.10">
    <property type="entry name" value="Mur-like, catalytic domain"/>
    <property type="match status" value="1"/>
</dbReference>
<dbReference type="InterPro" id="IPR036565">
    <property type="entry name" value="Mur-like_cat_sf"/>
</dbReference>
<dbReference type="InterPro" id="IPR008337">
    <property type="entry name" value="Capsule_biosynth_CapB"/>
</dbReference>
<evidence type="ECO:0000259" key="2">
    <source>
        <dbReference type="Pfam" id="PF08245"/>
    </source>
</evidence>
<dbReference type="OrthoDB" id="2884at2"/>
<proteinExistence type="predicted"/>
<dbReference type="AlphaFoldDB" id="A0A2P2DEB4"/>
<evidence type="ECO:0000313" key="4">
    <source>
        <dbReference type="Proteomes" id="UP000245206"/>
    </source>
</evidence>
<feature type="domain" description="Mur ligase central" evidence="2">
    <location>
        <begin position="39"/>
        <end position="198"/>
    </location>
</feature>
<dbReference type="SUPFAM" id="SSF53623">
    <property type="entry name" value="MurD-like peptide ligases, catalytic domain"/>
    <property type="match status" value="1"/>
</dbReference>
<organism evidence="3 4">
    <name type="scientific">Leptospira ellinghausenii</name>
    <dbReference type="NCBI Taxonomy" id="1917822"/>
    <lineage>
        <taxon>Bacteria</taxon>
        <taxon>Pseudomonadati</taxon>
        <taxon>Spirochaetota</taxon>
        <taxon>Spirochaetia</taxon>
        <taxon>Leptospirales</taxon>
        <taxon>Leptospiraceae</taxon>
        <taxon>Leptospira</taxon>
    </lineage>
</organism>
<feature type="transmembrane region" description="Helical" evidence="1">
    <location>
        <begin position="6"/>
        <end position="28"/>
    </location>
</feature>
<reference evidence="4" key="1">
    <citation type="journal article" date="2019" name="Microbiol. Immunol.">
        <title>Molecular and phenotypic characterization of Leptospira johnsonii sp. nov., Leptospira ellinghausenii sp. nov. and Leptospira ryugenii sp. nov. isolated from soil and water in Japan.</title>
        <authorList>
            <person name="Masuzawa T."/>
            <person name="Saito M."/>
            <person name="Nakao R."/>
            <person name="Nikaido Y."/>
            <person name="Matsumoto M."/>
            <person name="Ogawa M."/>
            <person name="Yokoyama M."/>
            <person name="Hidaka Y."/>
            <person name="Tomita J."/>
            <person name="Sakakibara K."/>
            <person name="Suzuki K."/>
            <person name="Yasuda S."/>
            <person name="Sato H."/>
            <person name="Yamaguchi M."/>
            <person name="Yoshida S.I."/>
            <person name="Koizumi N."/>
            <person name="Kawamura Y."/>
        </authorList>
    </citation>
    <scope>NUCLEOTIDE SEQUENCE [LARGE SCALE GENOMIC DNA]</scope>
    <source>
        <strain evidence="4">E18</strain>
    </source>
</reference>
<evidence type="ECO:0000313" key="3">
    <source>
        <dbReference type="EMBL" id="GBF42964.1"/>
    </source>
</evidence>
<dbReference type="EMBL" id="BFAZ01000009">
    <property type="protein sequence ID" value="GBF42964.1"/>
    <property type="molecule type" value="Genomic_DNA"/>
</dbReference>
<keyword evidence="1" id="KW-0472">Membrane</keyword>
<dbReference type="GO" id="GO:0005524">
    <property type="term" value="F:ATP binding"/>
    <property type="evidence" value="ECO:0007669"/>
    <property type="project" value="InterPro"/>
</dbReference>
<name>A0A2P2DEB4_9LEPT</name>
<dbReference type="PANTHER" id="PTHR43445:SF1">
    <property type="entry name" value="PGA SYNTHASE CAPB"/>
    <property type="match status" value="1"/>
</dbReference>
<keyword evidence="1" id="KW-0812">Transmembrane</keyword>
<gene>
    <name evidence="3" type="primary">capB</name>
    <name evidence="3" type="ORF">LPTSP2_22570</name>
</gene>
<dbReference type="InterPro" id="IPR013221">
    <property type="entry name" value="Mur_ligase_cen"/>
</dbReference>